<keyword evidence="1" id="KW-1133">Transmembrane helix</keyword>
<keyword evidence="3" id="KW-1185">Reference proteome</keyword>
<feature type="transmembrane region" description="Helical" evidence="1">
    <location>
        <begin position="6"/>
        <end position="25"/>
    </location>
</feature>
<protein>
    <recommendedName>
        <fullName evidence="4">DUF1328 domain-containing protein</fullName>
    </recommendedName>
</protein>
<feature type="transmembrane region" description="Helical" evidence="1">
    <location>
        <begin position="37"/>
        <end position="54"/>
    </location>
</feature>
<evidence type="ECO:0000256" key="1">
    <source>
        <dbReference type="SAM" id="Phobius"/>
    </source>
</evidence>
<evidence type="ECO:0000313" key="3">
    <source>
        <dbReference type="Proteomes" id="UP000676601"/>
    </source>
</evidence>
<reference evidence="2 3" key="1">
    <citation type="submission" date="2021-03" db="EMBL/GenBank/DDBJ databases">
        <title>Antimicrobial resistance genes in bacteria isolated from Japanese honey, and their potential for conferring macrolide and lincosamide resistance in the American foulbrood pathogen Paenibacillus larvae.</title>
        <authorList>
            <person name="Okamoto M."/>
            <person name="Kumagai M."/>
            <person name="Kanamori H."/>
            <person name="Takamatsu D."/>
        </authorList>
    </citation>
    <scope>NUCLEOTIDE SEQUENCE [LARGE SCALE GENOMIC DNA]</scope>
    <source>
        <strain evidence="2 3">J21TS7</strain>
    </source>
</reference>
<evidence type="ECO:0000313" key="2">
    <source>
        <dbReference type="EMBL" id="GIO57755.1"/>
    </source>
</evidence>
<evidence type="ECO:0008006" key="4">
    <source>
        <dbReference type="Google" id="ProtNLM"/>
    </source>
</evidence>
<sequence length="56" mass="6360">MYLLAWIILIITGLVSVVHILFGLADLGEEMKLAVKISQFLFFSSLLFIVIRIPRP</sequence>
<name>A0ABQ4LN64_9BACL</name>
<keyword evidence="1" id="KW-0472">Membrane</keyword>
<accession>A0ABQ4LN64</accession>
<organism evidence="2 3">
    <name type="scientific">Paenibacillus cineris</name>
    <dbReference type="NCBI Taxonomy" id="237530"/>
    <lineage>
        <taxon>Bacteria</taxon>
        <taxon>Bacillati</taxon>
        <taxon>Bacillota</taxon>
        <taxon>Bacilli</taxon>
        <taxon>Bacillales</taxon>
        <taxon>Paenibacillaceae</taxon>
        <taxon>Paenibacillus</taxon>
    </lineage>
</organism>
<dbReference type="Proteomes" id="UP000676601">
    <property type="component" value="Unassembled WGS sequence"/>
</dbReference>
<keyword evidence="1" id="KW-0812">Transmembrane</keyword>
<comment type="caution">
    <text evidence="2">The sequence shown here is derived from an EMBL/GenBank/DDBJ whole genome shotgun (WGS) entry which is preliminary data.</text>
</comment>
<gene>
    <name evidence="2" type="ORF">J21TS7_60730</name>
</gene>
<proteinExistence type="predicted"/>
<dbReference type="EMBL" id="BORU01000005">
    <property type="protein sequence ID" value="GIO57755.1"/>
    <property type="molecule type" value="Genomic_DNA"/>
</dbReference>